<evidence type="ECO:0008006" key="4">
    <source>
        <dbReference type="Google" id="ProtNLM"/>
    </source>
</evidence>
<dbReference type="InterPro" id="IPR036852">
    <property type="entry name" value="Peptidase_S8/S53_dom_sf"/>
</dbReference>
<protein>
    <recommendedName>
        <fullName evidence="4">Peptidase S8/S53 domain-containing protein</fullName>
    </recommendedName>
</protein>
<dbReference type="Proteomes" id="UP000008311">
    <property type="component" value="Unassembled WGS sequence"/>
</dbReference>
<evidence type="ECO:0000313" key="2">
    <source>
        <dbReference type="EMBL" id="EEF51044.1"/>
    </source>
</evidence>
<dbReference type="AlphaFoldDB" id="B9RBX3"/>
<organism evidence="2 3">
    <name type="scientific">Ricinus communis</name>
    <name type="common">Castor bean</name>
    <dbReference type="NCBI Taxonomy" id="3988"/>
    <lineage>
        <taxon>Eukaryota</taxon>
        <taxon>Viridiplantae</taxon>
        <taxon>Streptophyta</taxon>
        <taxon>Embryophyta</taxon>
        <taxon>Tracheophyta</taxon>
        <taxon>Spermatophyta</taxon>
        <taxon>Magnoliopsida</taxon>
        <taxon>eudicotyledons</taxon>
        <taxon>Gunneridae</taxon>
        <taxon>Pentapetalae</taxon>
        <taxon>rosids</taxon>
        <taxon>fabids</taxon>
        <taxon>Malpighiales</taxon>
        <taxon>Euphorbiaceae</taxon>
        <taxon>Acalyphoideae</taxon>
        <taxon>Acalypheae</taxon>
        <taxon>Ricinus</taxon>
    </lineage>
</organism>
<proteinExistence type="inferred from homology"/>
<evidence type="ECO:0000256" key="1">
    <source>
        <dbReference type="PROSITE-ProRule" id="PRU01240"/>
    </source>
</evidence>
<evidence type="ECO:0000313" key="3">
    <source>
        <dbReference type="Proteomes" id="UP000008311"/>
    </source>
</evidence>
<dbReference type="PROSITE" id="PS51892">
    <property type="entry name" value="SUBTILASE"/>
    <property type="match status" value="1"/>
</dbReference>
<name>B9RBX3_RICCO</name>
<dbReference type="GO" id="GO:0006508">
    <property type="term" value="P:proteolysis"/>
    <property type="evidence" value="ECO:0007669"/>
    <property type="project" value="InterPro"/>
</dbReference>
<keyword evidence="3" id="KW-1185">Reference proteome</keyword>
<comment type="caution">
    <text evidence="1">Lacks conserved residue(s) required for the propagation of feature annotation.</text>
</comment>
<comment type="similarity">
    <text evidence="1">Belongs to the peptidase S8 family.</text>
</comment>
<sequence>MDSCQPALEGWCLYTQLIHLASWGLKYNLGLWNYSNYGKRVIIRLIDSGIMLDHPSFSDQGMPPP</sequence>
<dbReference type="EMBL" id="EQ973774">
    <property type="protein sequence ID" value="EEF51044.1"/>
    <property type="molecule type" value="Genomic_DNA"/>
</dbReference>
<dbReference type="InParanoid" id="B9RBX3"/>
<gene>
    <name evidence="2" type="ORF">RCOM_1682200</name>
</gene>
<dbReference type="SUPFAM" id="SSF52743">
    <property type="entry name" value="Subtilisin-like"/>
    <property type="match status" value="1"/>
</dbReference>
<reference evidence="3" key="1">
    <citation type="journal article" date="2010" name="Nat. Biotechnol.">
        <title>Draft genome sequence of the oilseed species Ricinus communis.</title>
        <authorList>
            <person name="Chan A.P."/>
            <person name="Crabtree J."/>
            <person name="Zhao Q."/>
            <person name="Lorenzi H."/>
            <person name="Orvis J."/>
            <person name="Puiu D."/>
            <person name="Melake-Berhan A."/>
            <person name="Jones K.M."/>
            <person name="Redman J."/>
            <person name="Chen G."/>
            <person name="Cahoon E.B."/>
            <person name="Gedil M."/>
            <person name="Stanke M."/>
            <person name="Haas B.J."/>
            <person name="Wortman J.R."/>
            <person name="Fraser-Liggett C.M."/>
            <person name="Ravel J."/>
            <person name="Rabinowicz P.D."/>
        </authorList>
    </citation>
    <scope>NUCLEOTIDE SEQUENCE [LARGE SCALE GENOMIC DNA]</scope>
    <source>
        <strain evidence="3">cv. Hale</strain>
    </source>
</reference>
<dbReference type="Gene3D" id="3.40.50.200">
    <property type="entry name" value="Peptidase S8/S53 domain"/>
    <property type="match status" value="1"/>
</dbReference>
<dbReference type="GO" id="GO:0004252">
    <property type="term" value="F:serine-type endopeptidase activity"/>
    <property type="evidence" value="ECO:0007669"/>
    <property type="project" value="InterPro"/>
</dbReference>
<accession>B9RBX3</accession>